<evidence type="ECO:0000313" key="3">
    <source>
        <dbReference type="Proteomes" id="UP000789390"/>
    </source>
</evidence>
<dbReference type="Proteomes" id="UP000789390">
    <property type="component" value="Unassembled WGS sequence"/>
</dbReference>
<keyword evidence="1" id="KW-0175">Coiled coil</keyword>
<dbReference type="AlphaFoldDB" id="A0A8J2RWV3"/>
<sequence length="122" mass="14945">MDAVRAVIDAELVRQIIGRRERNGETEYRVLTKNKRYPKWIARNRFDSLVRFDAYDEEFDELARQHEELARQDEEEVARQEALRDHERLKTKNMKIVQQRNINLHIQLQHYKKIKNICLKWK</sequence>
<name>A0A8J2RWV3_9CRUS</name>
<comment type="caution">
    <text evidence="2">The sequence shown here is derived from an EMBL/GenBank/DDBJ whole genome shotgun (WGS) entry which is preliminary data.</text>
</comment>
<dbReference type="EMBL" id="CAKKLH010000287">
    <property type="protein sequence ID" value="CAH0108691.1"/>
    <property type="molecule type" value="Genomic_DNA"/>
</dbReference>
<protein>
    <submittedName>
        <fullName evidence="2">Uncharacterized protein</fullName>
    </submittedName>
</protein>
<keyword evidence="3" id="KW-1185">Reference proteome</keyword>
<reference evidence="2" key="1">
    <citation type="submission" date="2021-11" db="EMBL/GenBank/DDBJ databases">
        <authorList>
            <person name="Schell T."/>
        </authorList>
    </citation>
    <scope>NUCLEOTIDE SEQUENCE</scope>
    <source>
        <strain evidence="2">M5</strain>
    </source>
</reference>
<organism evidence="2 3">
    <name type="scientific">Daphnia galeata</name>
    <dbReference type="NCBI Taxonomy" id="27404"/>
    <lineage>
        <taxon>Eukaryota</taxon>
        <taxon>Metazoa</taxon>
        <taxon>Ecdysozoa</taxon>
        <taxon>Arthropoda</taxon>
        <taxon>Crustacea</taxon>
        <taxon>Branchiopoda</taxon>
        <taxon>Diplostraca</taxon>
        <taxon>Cladocera</taxon>
        <taxon>Anomopoda</taxon>
        <taxon>Daphniidae</taxon>
        <taxon>Daphnia</taxon>
    </lineage>
</organism>
<feature type="coiled-coil region" evidence="1">
    <location>
        <begin position="52"/>
        <end position="83"/>
    </location>
</feature>
<gene>
    <name evidence="2" type="ORF">DGAL_LOCUS12088</name>
</gene>
<proteinExistence type="predicted"/>
<evidence type="ECO:0000313" key="2">
    <source>
        <dbReference type="EMBL" id="CAH0108691.1"/>
    </source>
</evidence>
<evidence type="ECO:0000256" key="1">
    <source>
        <dbReference type="SAM" id="Coils"/>
    </source>
</evidence>
<accession>A0A8J2RWV3</accession>